<keyword evidence="2 3" id="KW-0802">TPR repeat</keyword>
<feature type="repeat" description="TPR" evidence="3">
    <location>
        <begin position="229"/>
        <end position="262"/>
    </location>
</feature>
<reference evidence="4" key="1">
    <citation type="submission" date="2020-10" db="EMBL/GenBank/DDBJ databases">
        <authorList>
            <person name="Castelo-Branco R."/>
            <person name="Eusebio N."/>
            <person name="Adriana R."/>
            <person name="Vieira A."/>
            <person name="Brugerolle De Fraissinette N."/>
            <person name="Rezende De Castro R."/>
            <person name="Schneider M.P."/>
            <person name="Vasconcelos V."/>
            <person name="Leao P.N."/>
        </authorList>
    </citation>
    <scope>NUCLEOTIDE SEQUENCE</scope>
    <source>
        <strain evidence="4">LEGE 11467</strain>
    </source>
</reference>
<dbReference type="EMBL" id="JADEXN010000204">
    <property type="protein sequence ID" value="MBE9041505.1"/>
    <property type="molecule type" value="Genomic_DNA"/>
</dbReference>
<dbReference type="InterPro" id="IPR013105">
    <property type="entry name" value="TPR_2"/>
</dbReference>
<dbReference type="Pfam" id="PF13414">
    <property type="entry name" value="TPR_11"/>
    <property type="match status" value="2"/>
</dbReference>
<evidence type="ECO:0000313" key="4">
    <source>
        <dbReference type="EMBL" id="MBE9041505.1"/>
    </source>
</evidence>
<dbReference type="Gene3D" id="1.25.40.10">
    <property type="entry name" value="Tetratricopeptide repeat domain"/>
    <property type="match status" value="3"/>
</dbReference>
<dbReference type="InterPro" id="IPR050498">
    <property type="entry name" value="Ycf3"/>
</dbReference>
<dbReference type="Pfam" id="PF13424">
    <property type="entry name" value="TPR_12"/>
    <property type="match status" value="1"/>
</dbReference>
<sequence length="488" mass="55634">MKVEPPTASARLIRQQSHRRAMVEPLQQQQLAQMALGNDREGLSLGDVIPKANPHANHHHQARIHASAGELSQAVGHYKKAISMQPNDPQLHYELGEIQHQQQDLAAARDRYERAIALQPDWAMAYYQLASVLTRQGERTDAIRCYELALDRFDLTHPHRLYAYNNLGCLLVGLEQFDEALAAYRAARSIDPKFVPLYNNLGKWWLLQGKFDRAIAAYHRAIELNPNRALTHYNLGKAYQKSDRHGEAVACFQRAMELQAGLIAAEIDCGFSLMELGERQAAFAYFHRAIARQPEWVEAYCQRMAQLVAVDDFDRARFATGQLIATLYRQPDSPDMERYLKETYTYLGRVQFDSGRYDGAADYYRKAAAIEPHDRELTKKLEECDSQQQCLQVRDLRIVDTQYPSSGALRDASTACGWDDALIPRGIYPTTRDWWMRSNLDSTHYICVHPAKQTTASPEPQSPSFSAEEKCQGLACHRCLKSTFDRWG</sequence>
<feature type="repeat" description="TPR" evidence="3">
    <location>
        <begin position="195"/>
        <end position="228"/>
    </location>
</feature>
<evidence type="ECO:0000256" key="1">
    <source>
        <dbReference type="ARBA" id="ARBA00022737"/>
    </source>
</evidence>
<dbReference type="PROSITE" id="PS50293">
    <property type="entry name" value="TPR_REGION"/>
    <property type="match status" value="1"/>
</dbReference>
<feature type="repeat" description="TPR" evidence="3">
    <location>
        <begin position="341"/>
        <end position="374"/>
    </location>
</feature>
<evidence type="ECO:0000256" key="3">
    <source>
        <dbReference type="PROSITE-ProRule" id="PRU00339"/>
    </source>
</evidence>
<keyword evidence="1" id="KW-0677">Repeat</keyword>
<feature type="repeat" description="TPR" evidence="3">
    <location>
        <begin position="161"/>
        <end position="194"/>
    </location>
</feature>
<dbReference type="RefSeq" id="WP_264321709.1">
    <property type="nucleotide sequence ID" value="NZ_JADEXN010000204.1"/>
</dbReference>
<dbReference type="PANTHER" id="PTHR44858:SF1">
    <property type="entry name" value="UDP-N-ACETYLGLUCOSAMINE--PEPTIDE N-ACETYLGLUCOSAMINYLTRANSFERASE SPINDLY-RELATED"/>
    <property type="match status" value="1"/>
</dbReference>
<evidence type="ECO:0000256" key="2">
    <source>
        <dbReference type="ARBA" id="ARBA00022803"/>
    </source>
</evidence>
<evidence type="ECO:0000313" key="5">
    <source>
        <dbReference type="Proteomes" id="UP000621799"/>
    </source>
</evidence>
<feature type="repeat" description="TPR" evidence="3">
    <location>
        <begin position="55"/>
        <end position="88"/>
    </location>
</feature>
<feature type="non-terminal residue" evidence="4">
    <location>
        <position position="488"/>
    </location>
</feature>
<protein>
    <submittedName>
        <fullName evidence="4">Tetratricopeptide repeat protein</fullName>
    </submittedName>
</protein>
<dbReference type="Proteomes" id="UP000621799">
    <property type="component" value="Unassembled WGS sequence"/>
</dbReference>
<dbReference type="SUPFAM" id="SSF48452">
    <property type="entry name" value="TPR-like"/>
    <property type="match status" value="1"/>
</dbReference>
<proteinExistence type="predicted"/>
<dbReference type="InterPro" id="IPR011990">
    <property type="entry name" value="TPR-like_helical_dom_sf"/>
</dbReference>
<gene>
    <name evidence="4" type="ORF">IQ235_12015</name>
</gene>
<keyword evidence="5" id="KW-1185">Reference proteome</keyword>
<dbReference type="PROSITE" id="PS50005">
    <property type="entry name" value="TPR"/>
    <property type="match status" value="6"/>
</dbReference>
<feature type="repeat" description="TPR" evidence="3">
    <location>
        <begin position="89"/>
        <end position="122"/>
    </location>
</feature>
<name>A0A928W1F6_9CYAN</name>
<dbReference type="PANTHER" id="PTHR44858">
    <property type="entry name" value="TETRATRICOPEPTIDE REPEAT PROTEIN 6"/>
    <property type="match status" value="1"/>
</dbReference>
<dbReference type="InterPro" id="IPR019734">
    <property type="entry name" value="TPR_rpt"/>
</dbReference>
<organism evidence="4 5">
    <name type="scientific">Zarconia navalis LEGE 11467</name>
    <dbReference type="NCBI Taxonomy" id="1828826"/>
    <lineage>
        <taxon>Bacteria</taxon>
        <taxon>Bacillati</taxon>
        <taxon>Cyanobacteriota</taxon>
        <taxon>Cyanophyceae</taxon>
        <taxon>Oscillatoriophycideae</taxon>
        <taxon>Oscillatoriales</taxon>
        <taxon>Oscillatoriales incertae sedis</taxon>
        <taxon>Zarconia</taxon>
        <taxon>Zarconia navalis</taxon>
    </lineage>
</organism>
<dbReference type="Pfam" id="PF07719">
    <property type="entry name" value="TPR_2"/>
    <property type="match status" value="1"/>
</dbReference>
<dbReference type="AlphaFoldDB" id="A0A928W1F6"/>
<dbReference type="SMART" id="SM00028">
    <property type="entry name" value="TPR"/>
    <property type="match status" value="8"/>
</dbReference>
<comment type="caution">
    <text evidence="4">The sequence shown here is derived from an EMBL/GenBank/DDBJ whole genome shotgun (WGS) entry which is preliminary data.</text>
</comment>
<accession>A0A928W1F6</accession>